<accession>A0A2K0TMY6</accession>
<evidence type="ECO:0000313" key="1">
    <source>
        <dbReference type="EMBL" id="PNP46890.1"/>
    </source>
</evidence>
<dbReference type="Pfam" id="PF13374">
    <property type="entry name" value="TPR_10"/>
    <property type="match status" value="1"/>
</dbReference>
<dbReference type="InterPro" id="IPR011990">
    <property type="entry name" value="TPR-like_helical_dom_sf"/>
</dbReference>
<dbReference type="AlphaFoldDB" id="A0A2K0TMY6"/>
<comment type="caution">
    <text evidence="1">The sequence shown here is derived from an EMBL/GenBank/DDBJ whole genome shotgun (WGS) entry which is preliminary data.</text>
</comment>
<protein>
    <submittedName>
        <fullName evidence="1">Uncharacterized protein</fullName>
    </submittedName>
</protein>
<name>A0A2K0TMY6_9HYPO</name>
<proteinExistence type="predicted"/>
<gene>
    <name evidence="1" type="ORF">TGAMA5MH_01843</name>
</gene>
<dbReference type="Gene3D" id="1.25.40.10">
    <property type="entry name" value="Tetratricopeptide repeat domain"/>
    <property type="match status" value="1"/>
</dbReference>
<dbReference type="SUPFAM" id="SSF48452">
    <property type="entry name" value="TPR-like"/>
    <property type="match status" value="1"/>
</dbReference>
<evidence type="ECO:0000313" key="2">
    <source>
        <dbReference type="Proteomes" id="UP000236546"/>
    </source>
</evidence>
<dbReference type="Proteomes" id="UP000236546">
    <property type="component" value="Unassembled WGS sequence"/>
</dbReference>
<sequence>MSALANVLTARANLTPAFDFYTKSIKVHLRVPGRHHKTAGYNKLAWFLQKQGEYKMAIEYLRLSLKVHTRKQSVDTSPEIARTKYQLSQVLHESVETEESNEPEAEAQQLRFQLIGKKPGEDESREAYDELIAYFYR</sequence>
<dbReference type="OrthoDB" id="4183392at2759"/>
<organism evidence="1 2">
    <name type="scientific">Trichoderma gamsii</name>
    <dbReference type="NCBI Taxonomy" id="398673"/>
    <lineage>
        <taxon>Eukaryota</taxon>
        <taxon>Fungi</taxon>
        <taxon>Dikarya</taxon>
        <taxon>Ascomycota</taxon>
        <taxon>Pezizomycotina</taxon>
        <taxon>Sordariomycetes</taxon>
        <taxon>Hypocreomycetidae</taxon>
        <taxon>Hypocreales</taxon>
        <taxon>Hypocreaceae</taxon>
        <taxon>Trichoderma</taxon>
    </lineage>
</organism>
<reference evidence="1 2" key="1">
    <citation type="submission" date="2017-02" db="EMBL/GenBank/DDBJ databases">
        <title>Genomes of Trichoderma spp. with biocontrol activity.</title>
        <authorList>
            <person name="Gardiner D."/>
            <person name="Kazan K."/>
            <person name="Vos C."/>
            <person name="Harvey P."/>
        </authorList>
    </citation>
    <scope>NUCLEOTIDE SEQUENCE [LARGE SCALE GENOMIC DNA]</scope>
    <source>
        <strain evidence="1 2">A5MH</strain>
    </source>
</reference>
<dbReference type="EMBL" id="MTYH01000014">
    <property type="protein sequence ID" value="PNP46890.1"/>
    <property type="molecule type" value="Genomic_DNA"/>
</dbReference>